<dbReference type="Pfam" id="PF12729">
    <property type="entry name" value="4HB_MCP_1"/>
    <property type="match status" value="1"/>
</dbReference>
<name>A0ABX8LQE5_9BACT</name>
<keyword evidence="4" id="KW-0175">Coiled coil</keyword>
<dbReference type="RefSeq" id="WP_217289473.1">
    <property type="nucleotide sequence ID" value="NZ_CP077683.1"/>
</dbReference>
<feature type="transmembrane region" description="Helical" evidence="6">
    <location>
        <begin position="191"/>
        <end position="211"/>
    </location>
</feature>
<feature type="compositionally biased region" description="Low complexity" evidence="5">
    <location>
        <begin position="405"/>
        <end position="441"/>
    </location>
</feature>
<protein>
    <submittedName>
        <fullName evidence="9">MCP four helix bundle domain-containing protein</fullName>
    </submittedName>
</protein>
<evidence type="ECO:0000256" key="5">
    <source>
        <dbReference type="SAM" id="MobiDB-lite"/>
    </source>
</evidence>
<comment type="similarity">
    <text evidence="2">Belongs to the methyl-accepting chemotaxis (MCP) protein family.</text>
</comment>
<evidence type="ECO:0000313" key="9">
    <source>
        <dbReference type="EMBL" id="QXE92935.1"/>
    </source>
</evidence>
<evidence type="ECO:0000259" key="7">
    <source>
        <dbReference type="PROSITE" id="PS50111"/>
    </source>
</evidence>
<dbReference type="PANTHER" id="PTHR43531:SF11">
    <property type="entry name" value="METHYL-ACCEPTING CHEMOTAXIS PROTEIN 3"/>
    <property type="match status" value="1"/>
</dbReference>
<evidence type="ECO:0000256" key="6">
    <source>
        <dbReference type="SAM" id="Phobius"/>
    </source>
</evidence>
<organism evidence="9 10">
    <name type="scientific">Geomonas subterranea</name>
    <dbReference type="NCBI Taxonomy" id="2847989"/>
    <lineage>
        <taxon>Bacteria</taxon>
        <taxon>Pseudomonadati</taxon>
        <taxon>Thermodesulfobacteriota</taxon>
        <taxon>Desulfuromonadia</taxon>
        <taxon>Geobacterales</taxon>
        <taxon>Geobacteraceae</taxon>
        <taxon>Geomonas</taxon>
    </lineage>
</organism>
<dbReference type="Pfam" id="PF00015">
    <property type="entry name" value="MCPsignal"/>
    <property type="match status" value="1"/>
</dbReference>
<evidence type="ECO:0000256" key="4">
    <source>
        <dbReference type="SAM" id="Coils"/>
    </source>
</evidence>
<accession>A0ABX8LQE5</accession>
<keyword evidence="6" id="KW-0812">Transmembrane</keyword>
<proteinExistence type="inferred from homology"/>
<dbReference type="InterPro" id="IPR003660">
    <property type="entry name" value="HAMP_dom"/>
</dbReference>
<dbReference type="CDD" id="cd06225">
    <property type="entry name" value="HAMP"/>
    <property type="match status" value="1"/>
</dbReference>
<evidence type="ECO:0000256" key="1">
    <source>
        <dbReference type="ARBA" id="ARBA00022500"/>
    </source>
</evidence>
<feature type="domain" description="HAMP" evidence="8">
    <location>
        <begin position="345"/>
        <end position="395"/>
    </location>
</feature>
<keyword evidence="6" id="KW-0472">Membrane</keyword>
<reference evidence="9 10" key="1">
    <citation type="submission" date="2021-06" db="EMBL/GenBank/DDBJ databases">
        <title>Gemonas diversity in paddy soil.</title>
        <authorList>
            <person name="Liu G."/>
        </authorList>
    </citation>
    <scope>NUCLEOTIDE SEQUENCE [LARGE SCALE GENOMIC DNA]</scope>
    <source>
        <strain evidence="9 10">RG2</strain>
    </source>
</reference>
<dbReference type="Pfam" id="PF00672">
    <property type="entry name" value="HAMP"/>
    <property type="match status" value="1"/>
</dbReference>
<dbReference type="InterPro" id="IPR004089">
    <property type="entry name" value="MCPsignal_dom"/>
</dbReference>
<dbReference type="InterPro" id="IPR047347">
    <property type="entry name" value="YvaQ-like_sensor"/>
</dbReference>
<feature type="coiled-coil region" evidence="4">
    <location>
        <begin position="586"/>
        <end position="624"/>
    </location>
</feature>
<dbReference type="CDD" id="cd19411">
    <property type="entry name" value="MCP2201-like_sensor"/>
    <property type="match status" value="1"/>
</dbReference>
<evidence type="ECO:0000256" key="3">
    <source>
        <dbReference type="PROSITE-ProRule" id="PRU00284"/>
    </source>
</evidence>
<keyword evidence="3" id="KW-0807">Transducer</keyword>
<dbReference type="PROSITE" id="PS50111">
    <property type="entry name" value="CHEMOTAXIS_TRANSDUC_2"/>
    <property type="match status" value="1"/>
</dbReference>
<dbReference type="Proteomes" id="UP000683559">
    <property type="component" value="Chromosome"/>
</dbReference>
<evidence type="ECO:0000259" key="8">
    <source>
        <dbReference type="PROSITE" id="PS50885"/>
    </source>
</evidence>
<dbReference type="PANTHER" id="PTHR43531">
    <property type="entry name" value="PROTEIN ICFG"/>
    <property type="match status" value="1"/>
</dbReference>
<feature type="domain" description="HAMP" evidence="8">
    <location>
        <begin position="213"/>
        <end position="265"/>
    </location>
</feature>
<sequence length="678" mass="72287">MKWFNDMKIGGKILAVVASVLLLTTAVGLFSIWQLARLNQDTVEVTTKWLPGVNALDDIRIGMGDIRNAEFQHVLATSHEDMKKFEKTLEEELTALRKVTAQYEKLAASPEEKKSLQEFNTEWGQYLETHKKVIELSAQNKKQQAMVLLQGEGAKSFEEGVVSLEKGVASNDKGAEVAAQRATATYSSSRWMIIVALVASVLIGACLALLVSRMISRALNTGVDVAEKLARGDLSVTIAETGKDETGQLLLAMQTMVASIKALVADTMDLSAAAMEGKLASRADASRHQGAYREVVEGVNGTLDAVIGPLNVAAEYVERISKGDMPPQIEEEYKGDFNEIKNNLNVLIRATDTITAAASEVAAGNLTVTITERSAEDELMRSLANMVGKLAQVVNDVKNAADNVAAGSQQMSSSAEEMSQGATEQAAAAEEASSSMEEMSSNIRQNADNALQTEKIAVKSAADAQEGGKAVAQTVTAMKEIAGKISIIEEIARQTNLLALNAAIEAARAGEHGKGFAVVASEVRKLAERSQKAAAEISELSSSSVEVAETAGAMLSNMLPDIQRTAGLVQEITAASREQDTGAEQINKAIQQLDQVIQQNASAAEEMSATAEELASQSEQLQHTISFFKVAHVAATAAPTHKVAPKAAKKAAPPARPLTHASRQPIELNLNDEAFESF</sequence>
<dbReference type="SMART" id="SM00304">
    <property type="entry name" value="HAMP"/>
    <property type="match status" value="2"/>
</dbReference>
<feature type="domain" description="Methyl-accepting transducer" evidence="7">
    <location>
        <begin position="400"/>
        <end position="615"/>
    </location>
</feature>
<dbReference type="EMBL" id="CP077683">
    <property type="protein sequence ID" value="QXE92935.1"/>
    <property type="molecule type" value="Genomic_DNA"/>
</dbReference>
<evidence type="ECO:0000256" key="2">
    <source>
        <dbReference type="ARBA" id="ARBA00029447"/>
    </source>
</evidence>
<dbReference type="SMART" id="SM00283">
    <property type="entry name" value="MA"/>
    <property type="match status" value="1"/>
</dbReference>
<dbReference type="PROSITE" id="PS50885">
    <property type="entry name" value="HAMP"/>
    <property type="match status" value="2"/>
</dbReference>
<feature type="region of interest" description="Disordered" evidence="5">
    <location>
        <begin position="641"/>
        <end position="664"/>
    </location>
</feature>
<dbReference type="InterPro" id="IPR024478">
    <property type="entry name" value="HlyB_4HB_MCP"/>
</dbReference>
<keyword evidence="10" id="KW-1185">Reference proteome</keyword>
<feature type="region of interest" description="Disordered" evidence="5">
    <location>
        <begin position="405"/>
        <end position="442"/>
    </location>
</feature>
<dbReference type="Pfam" id="PF18947">
    <property type="entry name" value="HAMP_2"/>
    <property type="match status" value="1"/>
</dbReference>
<evidence type="ECO:0000313" key="10">
    <source>
        <dbReference type="Proteomes" id="UP000683559"/>
    </source>
</evidence>
<dbReference type="InterPro" id="IPR051310">
    <property type="entry name" value="MCP_chemotaxis"/>
</dbReference>
<keyword evidence="6" id="KW-1133">Transmembrane helix</keyword>
<gene>
    <name evidence="9" type="ORF">KP001_10625</name>
</gene>
<keyword evidence="1" id="KW-0145">Chemotaxis</keyword>